<keyword evidence="2" id="KW-0349">Heme</keyword>
<sequence length="285" mass="31637">MSRRSCLRWVAVAVLVMGLMLAARVSDAEPLRAIRVKDRGHLADPQAAFWKQAPAVKVTLLPQMIAFPAQPNVSVTSLSVKAAHNEQWLAILLEWKDLTKNDRIVLDKFGDQAAVELPIHFSKEAMSSPMMGNPGGRVTIWQWRAAFQHDTDKGEPTVRDLYPNAVVDIYPDQVLKAIDARPYTGALGLDNPTSRHKQSPVLDQMAEGWGTMTVHTDQKADGKGVWRDGAWRVVITHPLVGVSENQPRLSPGDDTVIAFAVWDGGNREVGARKAWSNWIPFRLAR</sequence>
<name>A0A564ZG14_9BACT</name>
<evidence type="ECO:0000259" key="6">
    <source>
        <dbReference type="SMART" id="SM00887"/>
    </source>
</evidence>
<evidence type="ECO:0000313" key="8">
    <source>
        <dbReference type="Proteomes" id="UP000334340"/>
    </source>
</evidence>
<gene>
    <name evidence="7" type="primary">clrC</name>
    <name evidence="7" type="ORF">MELA_00630</name>
</gene>
<dbReference type="GO" id="GO:0020037">
    <property type="term" value="F:heme binding"/>
    <property type="evidence" value="ECO:0007669"/>
    <property type="project" value="InterPro"/>
</dbReference>
<evidence type="ECO:0000256" key="3">
    <source>
        <dbReference type="ARBA" id="ARBA00022723"/>
    </source>
</evidence>
<reference evidence="7 8" key="1">
    <citation type="submission" date="2019-07" db="EMBL/GenBank/DDBJ databases">
        <authorList>
            <person name="Cremers G."/>
        </authorList>
    </citation>
    <scope>NUCLEOTIDE SEQUENCE [LARGE SCALE GENOMIC DNA]</scope>
</reference>
<dbReference type="Gene3D" id="2.60.40.1190">
    <property type="match status" value="1"/>
</dbReference>
<keyword evidence="5" id="KW-0408">Iron</keyword>
<evidence type="ECO:0000256" key="4">
    <source>
        <dbReference type="ARBA" id="ARBA00022982"/>
    </source>
</evidence>
<keyword evidence="1" id="KW-0813">Transport</keyword>
<dbReference type="AlphaFoldDB" id="A0A564ZG14"/>
<evidence type="ECO:0000313" key="7">
    <source>
        <dbReference type="EMBL" id="VUZ84259.1"/>
    </source>
</evidence>
<organism evidence="7 8">
    <name type="scientific">Candidatus Methylomirabilis lanthanidiphila</name>
    <dbReference type="NCBI Taxonomy" id="2211376"/>
    <lineage>
        <taxon>Bacteria</taxon>
        <taxon>Candidatus Methylomirabilota</taxon>
        <taxon>Candidatus Methylomirabilia</taxon>
        <taxon>Candidatus Methylomirabilales</taxon>
        <taxon>Candidatus Methylomirabilaceae</taxon>
        <taxon>Candidatus Methylomirabilis</taxon>
    </lineage>
</organism>
<dbReference type="GO" id="GO:0046872">
    <property type="term" value="F:metal ion binding"/>
    <property type="evidence" value="ECO:0007669"/>
    <property type="project" value="UniProtKB-KW"/>
</dbReference>
<accession>A0A564ZG14</accession>
<evidence type="ECO:0000256" key="2">
    <source>
        <dbReference type="ARBA" id="ARBA00022617"/>
    </source>
</evidence>
<protein>
    <submittedName>
        <fullName evidence="7">Chlorate reductase subunit gamma</fullName>
    </submittedName>
</protein>
<feature type="domain" description="Cytochrome c-552/DMSO reductase-like haem-binding" evidence="6">
    <location>
        <begin position="47"/>
        <end position="274"/>
    </location>
</feature>
<evidence type="ECO:0000256" key="5">
    <source>
        <dbReference type="ARBA" id="ARBA00023004"/>
    </source>
</evidence>
<dbReference type="Proteomes" id="UP000334340">
    <property type="component" value="Unassembled WGS sequence"/>
</dbReference>
<evidence type="ECO:0000256" key="1">
    <source>
        <dbReference type="ARBA" id="ARBA00022448"/>
    </source>
</evidence>
<keyword evidence="8" id="KW-1185">Reference proteome</keyword>
<keyword evidence="4" id="KW-0249">Electron transport</keyword>
<dbReference type="Pfam" id="PF09459">
    <property type="entry name" value="EB_dh"/>
    <property type="match status" value="1"/>
</dbReference>
<keyword evidence="3" id="KW-0479">Metal-binding</keyword>
<dbReference type="InterPro" id="IPR019020">
    <property type="entry name" value="Cyt-c552/DMSO_Rdtase_haem-bd"/>
</dbReference>
<proteinExistence type="predicted"/>
<dbReference type="SMART" id="SM00887">
    <property type="entry name" value="EB_dh"/>
    <property type="match status" value="1"/>
</dbReference>
<dbReference type="EMBL" id="CABIKM010000010">
    <property type="protein sequence ID" value="VUZ84259.1"/>
    <property type="molecule type" value="Genomic_DNA"/>
</dbReference>